<evidence type="ECO:0000313" key="1">
    <source>
        <dbReference type="EMBL" id="KAG0434760.1"/>
    </source>
</evidence>
<accession>A0AC60QKF0</accession>
<dbReference type="EMBL" id="JABSTQ010008203">
    <property type="protein sequence ID" value="KAG0434760.1"/>
    <property type="molecule type" value="Genomic_DNA"/>
</dbReference>
<keyword evidence="2" id="KW-1185">Reference proteome</keyword>
<comment type="caution">
    <text evidence="1">The sequence shown here is derived from an EMBL/GenBank/DDBJ whole genome shotgun (WGS) entry which is preliminary data.</text>
</comment>
<gene>
    <name evidence="1" type="ORF">HPB47_018901</name>
</gene>
<evidence type="ECO:0000313" key="2">
    <source>
        <dbReference type="Proteomes" id="UP000805193"/>
    </source>
</evidence>
<protein>
    <submittedName>
        <fullName evidence="1">Uncharacterized protein</fullName>
    </submittedName>
</protein>
<organism evidence="1 2">
    <name type="scientific">Ixodes persulcatus</name>
    <name type="common">Taiga tick</name>
    <dbReference type="NCBI Taxonomy" id="34615"/>
    <lineage>
        <taxon>Eukaryota</taxon>
        <taxon>Metazoa</taxon>
        <taxon>Ecdysozoa</taxon>
        <taxon>Arthropoda</taxon>
        <taxon>Chelicerata</taxon>
        <taxon>Arachnida</taxon>
        <taxon>Acari</taxon>
        <taxon>Parasitiformes</taxon>
        <taxon>Ixodida</taxon>
        <taxon>Ixodoidea</taxon>
        <taxon>Ixodidae</taxon>
        <taxon>Ixodinae</taxon>
        <taxon>Ixodes</taxon>
    </lineage>
</organism>
<dbReference type="Proteomes" id="UP000805193">
    <property type="component" value="Unassembled WGS sequence"/>
</dbReference>
<proteinExistence type="predicted"/>
<name>A0AC60QKF0_IXOPE</name>
<reference evidence="1 2" key="1">
    <citation type="journal article" date="2020" name="Cell">
        <title>Large-Scale Comparative Analyses of Tick Genomes Elucidate Their Genetic Diversity and Vector Capacities.</title>
        <authorList>
            <consortium name="Tick Genome and Microbiome Consortium (TIGMIC)"/>
            <person name="Jia N."/>
            <person name="Wang J."/>
            <person name="Shi W."/>
            <person name="Du L."/>
            <person name="Sun Y."/>
            <person name="Zhan W."/>
            <person name="Jiang J.F."/>
            <person name="Wang Q."/>
            <person name="Zhang B."/>
            <person name="Ji P."/>
            <person name="Bell-Sakyi L."/>
            <person name="Cui X.M."/>
            <person name="Yuan T.T."/>
            <person name="Jiang B.G."/>
            <person name="Yang W.F."/>
            <person name="Lam T.T."/>
            <person name="Chang Q.C."/>
            <person name="Ding S.J."/>
            <person name="Wang X.J."/>
            <person name="Zhu J.G."/>
            <person name="Ruan X.D."/>
            <person name="Zhao L."/>
            <person name="Wei J.T."/>
            <person name="Ye R.Z."/>
            <person name="Que T.C."/>
            <person name="Du C.H."/>
            <person name="Zhou Y.H."/>
            <person name="Cheng J.X."/>
            <person name="Dai P.F."/>
            <person name="Guo W.B."/>
            <person name="Han X.H."/>
            <person name="Huang E.J."/>
            <person name="Li L.F."/>
            <person name="Wei W."/>
            <person name="Gao Y.C."/>
            <person name="Liu J.Z."/>
            <person name="Shao H.Z."/>
            <person name="Wang X."/>
            <person name="Wang C.C."/>
            <person name="Yang T.C."/>
            <person name="Huo Q.B."/>
            <person name="Li W."/>
            <person name="Chen H.Y."/>
            <person name="Chen S.E."/>
            <person name="Zhou L.G."/>
            <person name="Ni X.B."/>
            <person name="Tian J.H."/>
            <person name="Sheng Y."/>
            <person name="Liu T."/>
            <person name="Pan Y.S."/>
            <person name="Xia L.Y."/>
            <person name="Li J."/>
            <person name="Zhao F."/>
            <person name="Cao W.C."/>
        </authorList>
    </citation>
    <scope>NUCLEOTIDE SEQUENCE [LARGE SCALE GENOMIC DNA]</scope>
    <source>
        <strain evidence="1">Iper-2018</strain>
    </source>
</reference>
<sequence length="505" mass="55030">MENLTGRPTRRKKYLEKGAEYVVPKSTRHYHHQKKARLAESALGSAAALSVPSADPPGHSAPGVSLQQPATPTDEQQFLPESTAVDNSQQRPGNDGVGSTASLAEDEHHWEDQDGGGADPQSDWDDLSDFGDSDSLGPSHEASVEEIVPEDDGSSRAPRDFVSDDREDLMGRCFSQFGTSTLPHSSTTKASAVAMLMSIVHAHNFTWGALDDILKLINKMFGQNQNVLPGSKYLFRKLWSQKTSTVSKKYYYCERANCSGLLQDDGTGKSTCALCSTSADEEAGRSYFTILDISQQVKHVIAKTKEVLSQNLDAIETSLSSSSVTDISSGCVYRNLKEAAVVKPGDLTLTVNTDGSPVFKSSRSSIWPIQFTVSELPPEERFRNTTLAGLWFGKKHPNMKLFMSKFADAVTEMDPIQWTYGTADYKSQVHLICCCADAPARAAVQNHVLYSGYFGCPWCLIKGEHVAGGATGMTSQLGACSHRRLVVSEYSLAQPDSTAQKRRHG</sequence>